<evidence type="ECO:0000256" key="9">
    <source>
        <dbReference type="ARBA" id="ARBA00023125"/>
    </source>
</evidence>
<dbReference type="Pfam" id="PF13465">
    <property type="entry name" value="zf-H2C2_2"/>
    <property type="match status" value="1"/>
</dbReference>
<dbReference type="CDD" id="cd07765">
    <property type="entry name" value="KRAB_A-box"/>
    <property type="match status" value="1"/>
</dbReference>
<evidence type="ECO:0000256" key="14">
    <source>
        <dbReference type="SAM" id="SignalP"/>
    </source>
</evidence>
<dbReference type="Pfam" id="PF00096">
    <property type="entry name" value="zf-C2H2"/>
    <property type="match status" value="6"/>
</dbReference>
<dbReference type="PANTHER" id="PTHR23235:SF178">
    <property type="entry name" value="C2H2-TYPE DOMAIN-CONTAINING PROTEIN-RELATED"/>
    <property type="match status" value="1"/>
</dbReference>
<evidence type="ECO:0000256" key="7">
    <source>
        <dbReference type="ARBA" id="ARBA00022833"/>
    </source>
</evidence>
<evidence type="ECO:0000256" key="1">
    <source>
        <dbReference type="ARBA" id="ARBA00003767"/>
    </source>
</evidence>
<feature type="domain" description="C2H2-type" evidence="15">
    <location>
        <begin position="486"/>
        <end position="513"/>
    </location>
</feature>
<dbReference type="AlphaFoldDB" id="A0A1U8DP96"/>
<reference evidence="19" key="1">
    <citation type="submission" date="2025-08" db="UniProtKB">
        <authorList>
            <consortium name="RefSeq"/>
        </authorList>
    </citation>
    <scope>IDENTIFICATION</scope>
</reference>
<dbReference type="PANTHER" id="PTHR23235">
    <property type="entry name" value="KRUEPPEL-LIKE TRANSCRIPTION FACTOR"/>
    <property type="match status" value="1"/>
</dbReference>
<dbReference type="SUPFAM" id="SSF109640">
    <property type="entry name" value="KRAB domain (Kruppel-associated box)"/>
    <property type="match status" value="1"/>
</dbReference>
<evidence type="ECO:0000256" key="2">
    <source>
        <dbReference type="ARBA" id="ARBA00004123"/>
    </source>
</evidence>
<evidence type="ECO:0000256" key="10">
    <source>
        <dbReference type="ARBA" id="ARBA00023163"/>
    </source>
</evidence>
<keyword evidence="14" id="KW-0732">Signal</keyword>
<sequence length="598" mass="67820">MQSLLVYLALGEAAGDPWPEQSWVQSADVPLEEAVQRDSPGPQDQPPCGPREEPLRDTESGAGTVSRAHQHLPEEGPANLELLRTSSGRLGKRGSLSPELSRWQKWQGKLEKQAESMELREAFEDVAVYFTREEWELLEDAQKGLYRDQMLRNWRALVSLGYRGLTPDLICCIVRGQEELWVCDDEDRGDISKLEDLLPGGACVLSRVEKQSLEERSANLEPTCTSSGGLVEMESLRPEEDQWLQSQGRPQKQRENVAVKQMPSFLGRESGERTESRESPGPREEFVEMKSHETKLHWKETLCPNQASGEGLRGKQDVPAKPRGKAHPYPECQKNFSCPSHGALPHRCPECGKNFTCSSHLAVHQCIHKVKRPHQCSECGKSFTYSSRLAQHQRIHTGEKPYQCSECGKSFTYSYNVTLHQRIHSGERPYQCSVCGKSFPSSSYLDRHQRIHTGEKPYQCSVCGKSFTSLSNLCEHQRIHRGEKPYQCFVCGKNFTHSSHMTRHQRIHTKEKPYQCSVCGKSFTQSSHLAQHQRIHTGEKPYHCSVCGKSFTQSFTLARHQRIHTGEKPHQCSVCGKRFTSSSHLACHQRIHTGEKPR</sequence>
<dbReference type="GO" id="GO:0008270">
    <property type="term" value="F:zinc ion binding"/>
    <property type="evidence" value="ECO:0007669"/>
    <property type="project" value="UniProtKB-KW"/>
</dbReference>
<dbReference type="FunFam" id="3.30.160.60:FF:000358">
    <property type="entry name" value="zinc finger protein 24"/>
    <property type="match status" value="1"/>
</dbReference>
<feature type="domain" description="C2H2-type" evidence="15">
    <location>
        <begin position="542"/>
        <end position="569"/>
    </location>
</feature>
<feature type="domain" description="C2H2-type" evidence="15">
    <location>
        <begin position="514"/>
        <end position="541"/>
    </location>
</feature>
<feature type="region of interest" description="Disordered" evidence="13">
    <location>
        <begin position="16"/>
        <end position="79"/>
    </location>
</feature>
<dbReference type="Pfam" id="PF13912">
    <property type="entry name" value="zf-C2H2_6"/>
    <property type="match status" value="1"/>
</dbReference>
<evidence type="ECO:0000256" key="5">
    <source>
        <dbReference type="ARBA" id="ARBA00022737"/>
    </source>
</evidence>
<feature type="domain" description="C2H2-type" evidence="15">
    <location>
        <begin position="458"/>
        <end position="485"/>
    </location>
</feature>
<dbReference type="InterPro" id="IPR013087">
    <property type="entry name" value="Znf_C2H2_type"/>
</dbReference>
<dbReference type="FunFam" id="3.30.160.60:FF:002343">
    <property type="entry name" value="Zinc finger protein 33A"/>
    <property type="match status" value="2"/>
</dbReference>
<dbReference type="SMART" id="SM00355">
    <property type="entry name" value="ZnF_C2H2"/>
    <property type="match status" value="9"/>
</dbReference>
<proteinExistence type="inferred from homology"/>
<dbReference type="FunFam" id="3.30.160.60:FF:000688">
    <property type="entry name" value="zinc finger protein 197 isoform X1"/>
    <property type="match status" value="1"/>
</dbReference>
<dbReference type="PROSITE" id="PS50157">
    <property type="entry name" value="ZINC_FINGER_C2H2_2"/>
    <property type="match status" value="9"/>
</dbReference>
<dbReference type="InParanoid" id="A0A1U8DP96"/>
<dbReference type="FunFam" id="3.30.160.60:FF:000638">
    <property type="entry name" value="Zinc finger protein 184"/>
    <property type="match status" value="1"/>
</dbReference>
<comment type="function">
    <text evidence="1">May be involved in transcriptional regulation.</text>
</comment>
<dbReference type="GO" id="GO:0005634">
    <property type="term" value="C:nucleus"/>
    <property type="evidence" value="ECO:0007669"/>
    <property type="project" value="UniProtKB-SubCell"/>
</dbReference>
<dbReference type="PROSITE" id="PS50805">
    <property type="entry name" value="KRAB"/>
    <property type="match status" value="1"/>
</dbReference>
<dbReference type="SUPFAM" id="SSF57667">
    <property type="entry name" value="beta-beta-alpha zinc fingers"/>
    <property type="match status" value="5"/>
</dbReference>
<dbReference type="PROSITE" id="PS50806">
    <property type="entry name" value="KRAB_RELATED"/>
    <property type="match status" value="1"/>
</dbReference>
<dbReference type="FunFam" id="3.30.160.60:FF:000028">
    <property type="entry name" value="zinc finger protein 90 homolog"/>
    <property type="match status" value="1"/>
</dbReference>
<gene>
    <name evidence="19" type="primary">LOC102368011</name>
</gene>
<evidence type="ECO:0000259" key="16">
    <source>
        <dbReference type="PROSITE" id="PS50805"/>
    </source>
</evidence>
<dbReference type="GeneID" id="102368011"/>
<feature type="domain" description="C2H2-type" evidence="15">
    <location>
        <begin position="374"/>
        <end position="401"/>
    </location>
</feature>
<keyword evidence="7" id="KW-0862">Zinc</keyword>
<feature type="region of interest" description="Disordered" evidence="13">
    <location>
        <begin position="262"/>
        <end position="292"/>
    </location>
</feature>
<feature type="compositionally biased region" description="Basic and acidic residues" evidence="13">
    <location>
        <begin position="50"/>
        <end position="59"/>
    </location>
</feature>
<evidence type="ECO:0000256" key="12">
    <source>
        <dbReference type="PROSITE-ProRule" id="PRU00042"/>
    </source>
</evidence>
<dbReference type="InterPro" id="IPR036236">
    <property type="entry name" value="Znf_C2H2_sf"/>
</dbReference>
<feature type="domain" description="C2H2-type" evidence="15">
    <location>
        <begin position="346"/>
        <end position="373"/>
    </location>
</feature>
<dbReference type="RefSeq" id="XP_014383022.2">
    <property type="nucleotide sequence ID" value="XM_014527536.2"/>
</dbReference>
<dbReference type="GO" id="GO:0000978">
    <property type="term" value="F:RNA polymerase II cis-regulatory region sequence-specific DNA binding"/>
    <property type="evidence" value="ECO:0007669"/>
    <property type="project" value="TreeGrafter"/>
</dbReference>
<evidence type="ECO:0000256" key="11">
    <source>
        <dbReference type="ARBA" id="ARBA00023242"/>
    </source>
</evidence>
<dbReference type="SMART" id="SM00349">
    <property type="entry name" value="KRAB"/>
    <property type="match status" value="1"/>
</dbReference>
<feature type="region of interest" description="Disordered" evidence="13">
    <location>
        <begin position="305"/>
        <end position="326"/>
    </location>
</feature>
<evidence type="ECO:0000256" key="3">
    <source>
        <dbReference type="ARBA" id="ARBA00006991"/>
    </source>
</evidence>
<keyword evidence="18" id="KW-1185">Reference proteome</keyword>
<protein>
    <submittedName>
        <fullName evidence="19">Zinc finger protein 383-like</fullName>
    </submittedName>
</protein>
<name>A0A1U8DP96_ALLSI</name>
<keyword evidence="10" id="KW-0804">Transcription</keyword>
<keyword evidence="5" id="KW-0677">Repeat</keyword>
<comment type="similarity">
    <text evidence="3">Belongs to the krueppel C2H2-type zinc-finger protein family.</text>
</comment>
<dbReference type="InterPro" id="IPR003655">
    <property type="entry name" value="aKRAB"/>
</dbReference>
<evidence type="ECO:0000256" key="13">
    <source>
        <dbReference type="SAM" id="MobiDB-lite"/>
    </source>
</evidence>
<dbReference type="InterPro" id="IPR001909">
    <property type="entry name" value="KRAB"/>
</dbReference>
<feature type="domain" description="C2H2-type" evidence="15">
    <location>
        <begin position="402"/>
        <end position="429"/>
    </location>
</feature>
<evidence type="ECO:0000259" key="15">
    <source>
        <dbReference type="PROSITE" id="PS50157"/>
    </source>
</evidence>
<feature type="signal peptide" evidence="14">
    <location>
        <begin position="1"/>
        <end position="15"/>
    </location>
</feature>
<comment type="subcellular location">
    <subcellularLocation>
        <location evidence="2">Nucleus</location>
    </subcellularLocation>
</comment>
<dbReference type="GO" id="GO:0000981">
    <property type="term" value="F:DNA-binding transcription factor activity, RNA polymerase II-specific"/>
    <property type="evidence" value="ECO:0007669"/>
    <property type="project" value="TreeGrafter"/>
</dbReference>
<dbReference type="InterPro" id="IPR036051">
    <property type="entry name" value="KRAB_dom_sf"/>
</dbReference>
<feature type="domain" description="KRAB-related" evidence="17">
    <location>
        <begin position="118"/>
        <end position="182"/>
    </location>
</feature>
<evidence type="ECO:0000256" key="8">
    <source>
        <dbReference type="ARBA" id="ARBA00023015"/>
    </source>
</evidence>
<feature type="domain" description="C2H2-type" evidence="15">
    <location>
        <begin position="430"/>
        <end position="457"/>
    </location>
</feature>
<feature type="domain" description="C2H2-type" evidence="15">
    <location>
        <begin position="570"/>
        <end position="597"/>
    </location>
</feature>
<keyword evidence="6 12" id="KW-0863">Zinc-finger</keyword>
<evidence type="ECO:0000313" key="19">
    <source>
        <dbReference type="RefSeq" id="XP_014383022.2"/>
    </source>
</evidence>
<keyword evidence="11" id="KW-0539">Nucleus</keyword>
<feature type="chain" id="PRO_5018207994" evidence="14">
    <location>
        <begin position="16"/>
        <end position="598"/>
    </location>
</feature>
<feature type="domain" description="KRAB" evidence="16">
    <location>
        <begin position="121"/>
        <end position="193"/>
    </location>
</feature>
<dbReference type="FunFam" id="3.30.160.60:FF:000446">
    <property type="entry name" value="Zinc finger protein"/>
    <property type="match status" value="1"/>
</dbReference>
<dbReference type="FunFam" id="3.30.160.60:FF:001498">
    <property type="entry name" value="Zinc finger protein 404"/>
    <property type="match status" value="2"/>
</dbReference>
<dbReference type="Pfam" id="PF01352">
    <property type="entry name" value="KRAB"/>
    <property type="match status" value="1"/>
</dbReference>
<keyword evidence="9" id="KW-0238">DNA-binding</keyword>
<evidence type="ECO:0000256" key="6">
    <source>
        <dbReference type="ARBA" id="ARBA00022771"/>
    </source>
</evidence>
<dbReference type="Gene3D" id="6.10.140.140">
    <property type="match status" value="1"/>
</dbReference>
<feature type="compositionally biased region" description="Basic and acidic residues" evidence="13">
    <location>
        <begin position="269"/>
        <end position="292"/>
    </location>
</feature>
<evidence type="ECO:0000259" key="17">
    <source>
        <dbReference type="PROSITE" id="PS50806"/>
    </source>
</evidence>
<accession>A0A1U8DP96</accession>
<organism evidence="18 19">
    <name type="scientific">Alligator sinensis</name>
    <name type="common">Chinese alligator</name>
    <dbReference type="NCBI Taxonomy" id="38654"/>
    <lineage>
        <taxon>Eukaryota</taxon>
        <taxon>Metazoa</taxon>
        <taxon>Chordata</taxon>
        <taxon>Craniata</taxon>
        <taxon>Vertebrata</taxon>
        <taxon>Euteleostomi</taxon>
        <taxon>Archelosauria</taxon>
        <taxon>Archosauria</taxon>
        <taxon>Crocodylia</taxon>
        <taxon>Alligatoridae</taxon>
        <taxon>Alligatorinae</taxon>
        <taxon>Alligator</taxon>
    </lineage>
</organism>
<dbReference type="KEGG" id="asn:102368011"/>
<dbReference type="Gene3D" id="3.30.160.60">
    <property type="entry name" value="Classic Zinc Finger"/>
    <property type="match status" value="9"/>
</dbReference>
<keyword evidence="4" id="KW-0479">Metal-binding</keyword>
<evidence type="ECO:0000313" key="18">
    <source>
        <dbReference type="Proteomes" id="UP000189705"/>
    </source>
</evidence>
<dbReference type="PROSITE" id="PS00028">
    <property type="entry name" value="ZINC_FINGER_C2H2_1"/>
    <property type="match status" value="9"/>
</dbReference>
<evidence type="ECO:0000256" key="4">
    <source>
        <dbReference type="ARBA" id="ARBA00022723"/>
    </source>
</evidence>
<keyword evidence="8" id="KW-0805">Transcription regulation</keyword>
<dbReference type="Proteomes" id="UP000189705">
    <property type="component" value="Unplaced"/>
</dbReference>